<dbReference type="AlphaFoldDB" id="A0A919JMT0"/>
<dbReference type="Pfam" id="PF13472">
    <property type="entry name" value="Lipase_GDSL_2"/>
    <property type="match status" value="1"/>
</dbReference>
<dbReference type="RefSeq" id="WP_203775595.1">
    <property type="nucleotide sequence ID" value="NZ_BAAAYJ010000071.1"/>
</dbReference>
<gene>
    <name evidence="2" type="ORF">Ani05nite_70350</name>
</gene>
<sequence>MRKSTGARRLGIKVGTGVLAAGLVAGLGLGAPDPARAQLAPVTAPAGGAPVTAPAADAPADARIREFQALRVLPLGDSITLGTGSPTRSSYRVALAERLLRGGLQIDYVGSQSTGAGDDTDHEGHGGWDIDELATEVDGWLADASPDVVLLHAGTNNITKGDGPYATSRKLSALIDRIRAARPQAYIFVAQIIGSRVPRELAHDRIYNRLIPGLVAAKRDPLITVVNQSSVGGIDLHDLHHPNDFGYAKMAWNWYRAMAGVFGTSGDTGANPYAQQSAYRCLAVKVVADGRVRHRTECRTWKLRTVVTRTDGVTRRVRAWQTLRTVKQTYRVRVAGGVRTRTRLVSKWTGPGDLLHV</sequence>
<organism evidence="2 3">
    <name type="scientific">Actinoplanes nipponensis</name>
    <dbReference type="NCBI Taxonomy" id="135950"/>
    <lineage>
        <taxon>Bacteria</taxon>
        <taxon>Bacillati</taxon>
        <taxon>Actinomycetota</taxon>
        <taxon>Actinomycetes</taxon>
        <taxon>Micromonosporales</taxon>
        <taxon>Micromonosporaceae</taxon>
        <taxon>Actinoplanes</taxon>
    </lineage>
</organism>
<feature type="domain" description="SGNH hydrolase-type esterase" evidence="1">
    <location>
        <begin position="75"/>
        <end position="248"/>
    </location>
</feature>
<dbReference type="InterPro" id="IPR036514">
    <property type="entry name" value="SGNH_hydro_sf"/>
</dbReference>
<dbReference type="CDD" id="cd01833">
    <property type="entry name" value="XynB_like"/>
    <property type="match status" value="1"/>
</dbReference>
<dbReference type="InterPro" id="IPR013830">
    <property type="entry name" value="SGNH_hydro"/>
</dbReference>
<comment type="caution">
    <text evidence="2">The sequence shown here is derived from an EMBL/GenBank/DDBJ whole genome shotgun (WGS) entry which is preliminary data.</text>
</comment>
<evidence type="ECO:0000259" key="1">
    <source>
        <dbReference type="Pfam" id="PF13472"/>
    </source>
</evidence>
<dbReference type="SUPFAM" id="SSF52266">
    <property type="entry name" value="SGNH hydrolase"/>
    <property type="match status" value="1"/>
</dbReference>
<dbReference type="Proteomes" id="UP000647172">
    <property type="component" value="Unassembled WGS sequence"/>
</dbReference>
<keyword evidence="3" id="KW-1185">Reference proteome</keyword>
<dbReference type="EMBL" id="BOMQ01000085">
    <property type="protein sequence ID" value="GIE53501.1"/>
    <property type="molecule type" value="Genomic_DNA"/>
</dbReference>
<dbReference type="PANTHER" id="PTHR30383:SF5">
    <property type="entry name" value="SGNH HYDROLASE-TYPE ESTERASE DOMAIN-CONTAINING PROTEIN"/>
    <property type="match status" value="1"/>
</dbReference>
<name>A0A919JMT0_9ACTN</name>
<reference evidence="2" key="1">
    <citation type="submission" date="2021-01" db="EMBL/GenBank/DDBJ databases">
        <title>Whole genome shotgun sequence of Actinoplanes nipponensis NBRC 14063.</title>
        <authorList>
            <person name="Komaki H."/>
            <person name="Tamura T."/>
        </authorList>
    </citation>
    <scope>NUCLEOTIDE SEQUENCE</scope>
    <source>
        <strain evidence="2">NBRC 14063</strain>
    </source>
</reference>
<dbReference type="Gene3D" id="3.40.50.1110">
    <property type="entry name" value="SGNH hydrolase"/>
    <property type="match status" value="1"/>
</dbReference>
<dbReference type="PANTHER" id="PTHR30383">
    <property type="entry name" value="THIOESTERASE 1/PROTEASE 1/LYSOPHOSPHOLIPASE L1"/>
    <property type="match status" value="1"/>
</dbReference>
<evidence type="ECO:0000313" key="2">
    <source>
        <dbReference type="EMBL" id="GIE53501.1"/>
    </source>
</evidence>
<proteinExistence type="predicted"/>
<accession>A0A919JMT0</accession>
<dbReference type="InterPro" id="IPR051532">
    <property type="entry name" value="Ester_Hydrolysis_Enzymes"/>
</dbReference>
<protein>
    <recommendedName>
        <fullName evidence="1">SGNH hydrolase-type esterase domain-containing protein</fullName>
    </recommendedName>
</protein>
<dbReference type="GO" id="GO:0004622">
    <property type="term" value="F:phosphatidylcholine lysophospholipase activity"/>
    <property type="evidence" value="ECO:0007669"/>
    <property type="project" value="TreeGrafter"/>
</dbReference>
<evidence type="ECO:0000313" key="3">
    <source>
        <dbReference type="Proteomes" id="UP000647172"/>
    </source>
</evidence>